<evidence type="ECO:0000313" key="5">
    <source>
        <dbReference type="Proteomes" id="UP000293360"/>
    </source>
</evidence>
<reference evidence="4 5" key="1">
    <citation type="submission" date="2018-06" db="EMBL/GenBank/DDBJ databases">
        <title>Complete Genomes of Monosporascus.</title>
        <authorList>
            <person name="Robinson A.J."/>
            <person name="Natvig D.O."/>
        </authorList>
    </citation>
    <scope>NUCLEOTIDE SEQUENCE [LARGE SCALE GENOMIC DNA]</scope>
    <source>
        <strain evidence="4 5">CBS 110550</strain>
    </source>
</reference>
<dbReference type="Pfam" id="PF25871">
    <property type="entry name" value="HTH_76"/>
    <property type="match status" value="1"/>
</dbReference>
<feature type="domain" description="Peroxisomal membrane protein PEX14-like KPWE" evidence="2">
    <location>
        <begin position="185"/>
        <end position="233"/>
    </location>
</feature>
<evidence type="ECO:0000256" key="1">
    <source>
        <dbReference type="SAM" id="MobiDB-lite"/>
    </source>
</evidence>
<dbReference type="STRING" id="155417.A0A4Q4TS01"/>
<feature type="region of interest" description="Disordered" evidence="1">
    <location>
        <begin position="1"/>
        <end position="30"/>
    </location>
</feature>
<dbReference type="InterPro" id="IPR058841">
    <property type="entry name" value="HTH_76"/>
</dbReference>
<dbReference type="PANTHER" id="PTHR36855:SF1">
    <property type="entry name" value="PEROXISOME MEMBRANE ANCHOR PROTEIN PEX14P N-TERMINAL DOMAIN-CONTAINING PROTEIN"/>
    <property type="match status" value="1"/>
</dbReference>
<evidence type="ECO:0000259" key="2">
    <source>
        <dbReference type="Pfam" id="PF17733"/>
    </source>
</evidence>
<dbReference type="Proteomes" id="UP000293360">
    <property type="component" value="Unassembled WGS sequence"/>
</dbReference>
<protein>
    <submittedName>
        <fullName evidence="4">Uncharacterized protein</fullName>
    </submittedName>
</protein>
<name>A0A4Q4TS01_9PEZI</name>
<dbReference type="AlphaFoldDB" id="A0A4Q4TS01"/>
<proteinExistence type="predicted"/>
<organism evidence="4 5">
    <name type="scientific">Monosporascus ibericus</name>
    <dbReference type="NCBI Taxonomy" id="155417"/>
    <lineage>
        <taxon>Eukaryota</taxon>
        <taxon>Fungi</taxon>
        <taxon>Dikarya</taxon>
        <taxon>Ascomycota</taxon>
        <taxon>Pezizomycotina</taxon>
        <taxon>Sordariomycetes</taxon>
        <taxon>Xylariomycetidae</taxon>
        <taxon>Xylariales</taxon>
        <taxon>Xylariales incertae sedis</taxon>
        <taxon>Monosporascus</taxon>
    </lineage>
</organism>
<dbReference type="OrthoDB" id="9936937at2759"/>
<keyword evidence="5" id="KW-1185">Reference proteome</keyword>
<accession>A0A4Q4TS01</accession>
<dbReference type="InterPro" id="IPR040554">
    <property type="entry name" value="KPWE_PEX14_dom"/>
</dbReference>
<dbReference type="PANTHER" id="PTHR36855">
    <property type="entry name" value="CHROMOSOME 10, WHOLE GENOME SHOTGUN SEQUENCE"/>
    <property type="match status" value="1"/>
</dbReference>
<dbReference type="Pfam" id="PF17733">
    <property type="entry name" value="KPWE_dom"/>
    <property type="match status" value="1"/>
</dbReference>
<gene>
    <name evidence="4" type="ORF">DL764_001959</name>
</gene>
<feature type="compositionally biased region" description="Low complexity" evidence="1">
    <location>
        <begin position="240"/>
        <end position="252"/>
    </location>
</feature>
<feature type="domain" description="PEX14-like helix-turn-helix" evidence="3">
    <location>
        <begin position="29"/>
        <end position="95"/>
    </location>
</feature>
<sequence length="252" mass="27804">MAANPDQPATPQDATAGPQQPPTPDSTDALYRAFDSYPWQKDRVFTTQLLAALHSCRSDDGTSLSESALQARIRRFEEQTKVRVDADSYRQWRTRTNSPSPRLVPEETVVEEAMAVPNPEERRLAHLLVELGDALGTLSLQYQHGDPGSQPVGEDASLLSWQRAAPKADLYIQKETSCTDPDKEPYPKKFEEIIEFLQTGKEIPGIRKIPDTVIEDPAISAQGRLKAPPKPWEIGRVPDVDVPAPVAGEGGE</sequence>
<comment type="caution">
    <text evidence="4">The sequence shown here is derived from an EMBL/GenBank/DDBJ whole genome shotgun (WGS) entry which is preliminary data.</text>
</comment>
<evidence type="ECO:0000313" key="4">
    <source>
        <dbReference type="EMBL" id="RYP08390.1"/>
    </source>
</evidence>
<feature type="region of interest" description="Disordered" evidence="1">
    <location>
        <begin position="220"/>
        <end position="252"/>
    </location>
</feature>
<dbReference type="EMBL" id="QJNU01000065">
    <property type="protein sequence ID" value="RYP08390.1"/>
    <property type="molecule type" value="Genomic_DNA"/>
</dbReference>
<evidence type="ECO:0000259" key="3">
    <source>
        <dbReference type="Pfam" id="PF25871"/>
    </source>
</evidence>